<accession>A0AAV2FTR4</accession>
<dbReference type="InterPro" id="IPR036397">
    <property type="entry name" value="RNaseH_sf"/>
</dbReference>
<dbReference type="PANTHER" id="PTHR47074:SF21">
    <property type="entry name" value="RNASE H TYPE-1 DOMAIN-CONTAINING PROTEIN"/>
    <property type="match status" value="1"/>
</dbReference>
<reference evidence="3 4" key="1">
    <citation type="submission" date="2024-04" db="EMBL/GenBank/DDBJ databases">
        <authorList>
            <person name="Fracassetti M."/>
        </authorList>
    </citation>
    <scope>NUCLEOTIDE SEQUENCE [LARGE SCALE GENOMIC DNA]</scope>
</reference>
<gene>
    <name evidence="3" type="ORF">LTRI10_LOCUS41410</name>
</gene>
<dbReference type="InterPro" id="IPR002156">
    <property type="entry name" value="RNaseH_domain"/>
</dbReference>
<name>A0AAV2FTR4_9ROSI</name>
<dbReference type="Gene3D" id="3.30.420.10">
    <property type="entry name" value="Ribonuclease H-like superfamily/Ribonuclease H"/>
    <property type="match status" value="1"/>
</dbReference>
<evidence type="ECO:0000256" key="1">
    <source>
        <dbReference type="SAM" id="MobiDB-lite"/>
    </source>
</evidence>
<dbReference type="GO" id="GO:0004523">
    <property type="term" value="F:RNA-DNA hybrid ribonuclease activity"/>
    <property type="evidence" value="ECO:0007669"/>
    <property type="project" value="InterPro"/>
</dbReference>
<dbReference type="InterPro" id="IPR012337">
    <property type="entry name" value="RNaseH-like_sf"/>
</dbReference>
<dbReference type="GO" id="GO:0003676">
    <property type="term" value="F:nucleic acid binding"/>
    <property type="evidence" value="ECO:0007669"/>
    <property type="project" value="InterPro"/>
</dbReference>
<feature type="region of interest" description="Disordered" evidence="1">
    <location>
        <begin position="55"/>
        <end position="76"/>
    </location>
</feature>
<protein>
    <recommendedName>
        <fullName evidence="2">RNase H type-1 domain-containing protein</fullName>
    </recommendedName>
</protein>
<evidence type="ECO:0000259" key="2">
    <source>
        <dbReference type="Pfam" id="PF13456"/>
    </source>
</evidence>
<dbReference type="Proteomes" id="UP001497516">
    <property type="component" value="Chromosome 7"/>
</dbReference>
<dbReference type="AlphaFoldDB" id="A0AAV2FTR4"/>
<dbReference type="EMBL" id="OZ034820">
    <property type="protein sequence ID" value="CAL1401347.1"/>
    <property type="molecule type" value="Genomic_DNA"/>
</dbReference>
<evidence type="ECO:0000313" key="4">
    <source>
        <dbReference type="Proteomes" id="UP001497516"/>
    </source>
</evidence>
<organism evidence="3 4">
    <name type="scientific">Linum trigynum</name>
    <dbReference type="NCBI Taxonomy" id="586398"/>
    <lineage>
        <taxon>Eukaryota</taxon>
        <taxon>Viridiplantae</taxon>
        <taxon>Streptophyta</taxon>
        <taxon>Embryophyta</taxon>
        <taxon>Tracheophyta</taxon>
        <taxon>Spermatophyta</taxon>
        <taxon>Magnoliopsida</taxon>
        <taxon>eudicotyledons</taxon>
        <taxon>Gunneridae</taxon>
        <taxon>Pentapetalae</taxon>
        <taxon>rosids</taxon>
        <taxon>fabids</taxon>
        <taxon>Malpighiales</taxon>
        <taxon>Linaceae</taxon>
        <taxon>Linum</taxon>
    </lineage>
</organism>
<dbReference type="Pfam" id="PF13456">
    <property type="entry name" value="RVT_3"/>
    <property type="match status" value="1"/>
</dbReference>
<dbReference type="InterPro" id="IPR052929">
    <property type="entry name" value="RNase_H-like_EbsB-rel"/>
</dbReference>
<sequence length="167" mass="18846">MEAALDQRNVNEVEEWCALLWYLWKERNAHLFNGAKLPEEEISMRAKLLLEDYKQNQQRKKEHSPQPVRQGWRKPADGETSVFTDAGILADGGAGLGVVIRDSEGRFIMAAAKRILGRWEAEVAEAMAAEFGVQLGVQFRLPNVKVETDCLSIVHKLQNPTVVMDET</sequence>
<dbReference type="PANTHER" id="PTHR47074">
    <property type="entry name" value="BNAC02G40300D PROTEIN"/>
    <property type="match status" value="1"/>
</dbReference>
<keyword evidence="4" id="KW-1185">Reference proteome</keyword>
<dbReference type="SUPFAM" id="SSF53098">
    <property type="entry name" value="Ribonuclease H-like"/>
    <property type="match status" value="1"/>
</dbReference>
<feature type="domain" description="RNase H type-1" evidence="2">
    <location>
        <begin position="92"/>
        <end position="161"/>
    </location>
</feature>
<proteinExistence type="predicted"/>
<evidence type="ECO:0000313" key="3">
    <source>
        <dbReference type="EMBL" id="CAL1401347.1"/>
    </source>
</evidence>